<dbReference type="PROSITE" id="PS51084">
    <property type="entry name" value="HIT_2"/>
    <property type="match status" value="1"/>
</dbReference>
<dbReference type="Pfam" id="PF01230">
    <property type="entry name" value="HIT"/>
    <property type="match status" value="1"/>
</dbReference>
<dbReference type="InterPro" id="IPR011146">
    <property type="entry name" value="HIT-like"/>
</dbReference>
<dbReference type="PROSITE" id="PS00892">
    <property type="entry name" value="HIT_1"/>
    <property type="match status" value="1"/>
</dbReference>
<protein>
    <submittedName>
        <fullName evidence="5">DgyrCDS452</fullName>
    </submittedName>
</protein>
<feature type="domain" description="HIT" evidence="4">
    <location>
        <begin position="51"/>
        <end position="159"/>
    </location>
</feature>
<dbReference type="Proteomes" id="UP000549394">
    <property type="component" value="Unassembled WGS sequence"/>
</dbReference>
<evidence type="ECO:0000313" key="5">
    <source>
        <dbReference type="EMBL" id="CAD5111110.1"/>
    </source>
</evidence>
<dbReference type="CDD" id="cd01276">
    <property type="entry name" value="PKCI_related"/>
    <property type="match status" value="1"/>
</dbReference>
<dbReference type="PANTHER" id="PTHR23089">
    <property type="entry name" value="HISTIDINE TRIAD HIT PROTEIN"/>
    <property type="match status" value="1"/>
</dbReference>
<dbReference type="InterPro" id="IPR001310">
    <property type="entry name" value="Histidine_triad_HIT"/>
</dbReference>
<name>A0A7I8V6F3_9ANNE</name>
<sequence>MQRIFTISNHLKNGAALSKNCKNILLTKPNSAKLSDEVTKAQTAQFGGDTIFGKIIRKEIPADILYEDDKCLAFHDVSPQAPNHFLVIPKKNISQISKVTDDDSELLGHLLNTARKCAEKENLANGYRIVINNGKDGAQSVYHLHIHVLGGRQMEWPPG</sequence>
<dbReference type="EMBL" id="CAJFCJ010000001">
    <property type="protein sequence ID" value="CAD5111110.1"/>
    <property type="molecule type" value="Genomic_DNA"/>
</dbReference>
<reference evidence="5 6" key="1">
    <citation type="submission" date="2020-08" db="EMBL/GenBank/DDBJ databases">
        <authorList>
            <person name="Hejnol A."/>
        </authorList>
    </citation>
    <scope>NUCLEOTIDE SEQUENCE [LARGE SCALE GENOMIC DNA]</scope>
</reference>
<dbReference type="Gene3D" id="3.30.428.10">
    <property type="entry name" value="HIT-like"/>
    <property type="match status" value="1"/>
</dbReference>
<organism evidence="5 6">
    <name type="scientific">Dimorphilus gyrociliatus</name>
    <dbReference type="NCBI Taxonomy" id="2664684"/>
    <lineage>
        <taxon>Eukaryota</taxon>
        <taxon>Metazoa</taxon>
        <taxon>Spiralia</taxon>
        <taxon>Lophotrochozoa</taxon>
        <taxon>Annelida</taxon>
        <taxon>Polychaeta</taxon>
        <taxon>Polychaeta incertae sedis</taxon>
        <taxon>Dinophilidae</taxon>
        <taxon>Dimorphilus</taxon>
    </lineage>
</organism>
<gene>
    <name evidence="5" type="ORF">DGYR_LOCUS444</name>
</gene>
<dbReference type="PRINTS" id="PR00332">
    <property type="entry name" value="HISTRIAD"/>
</dbReference>
<dbReference type="GO" id="GO:0003824">
    <property type="term" value="F:catalytic activity"/>
    <property type="evidence" value="ECO:0007669"/>
    <property type="project" value="InterPro"/>
</dbReference>
<feature type="short sequence motif" description="Histidine triad motif" evidence="2 3">
    <location>
        <begin position="143"/>
        <end position="147"/>
    </location>
</feature>
<dbReference type="AlphaFoldDB" id="A0A7I8V6F3"/>
<proteinExistence type="predicted"/>
<dbReference type="OrthoDB" id="672793at2759"/>
<dbReference type="SUPFAM" id="SSF54197">
    <property type="entry name" value="HIT-like"/>
    <property type="match status" value="1"/>
</dbReference>
<dbReference type="InterPro" id="IPR036265">
    <property type="entry name" value="HIT-like_sf"/>
</dbReference>
<dbReference type="FunFam" id="3.30.428.10:FF:000005">
    <property type="entry name" value="Histidine triad nucleotide-binding protein 1"/>
    <property type="match status" value="1"/>
</dbReference>
<comment type="caution">
    <text evidence="5">The sequence shown here is derived from an EMBL/GenBank/DDBJ whole genome shotgun (WGS) entry which is preliminary data.</text>
</comment>
<dbReference type="InterPro" id="IPR019808">
    <property type="entry name" value="Histidine_triad_CS"/>
</dbReference>
<evidence type="ECO:0000256" key="1">
    <source>
        <dbReference type="PIRSR" id="PIRSR601310-1"/>
    </source>
</evidence>
<feature type="active site" description="Tele-AMP-histidine intermediate" evidence="1">
    <location>
        <position position="145"/>
    </location>
</feature>
<accession>A0A7I8V6F3</accession>
<keyword evidence="6" id="KW-1185">Reference proteome</keyword>
<evidence type="ECO:0000256" key="2">
    <source>
        <dbReference type="PIRSR" id="PIRSR601310-3"/>
    </source>
</evidence>
<evidence type="ECO:0000259" key="4">
    <source>
        <dbReference type="PROSITE" id="PS51084"/>
    </source>
</evidence>
<evidence type="ECO:0000313" key="6">
    <source>
        <dbReference type="Proteomes" id="UP000549394"/>
    </source>
</evidence>
<evidence type="ECO:0000256" key="3">
    <source>
        <dbReference type="PROSITE-ProRule" id="PRU00464"/>
    </source>
</evidence>